<keyword evidence="1" id="KW-1133">Transmembrane helix</keyword>
<dbReference type="STRING" id="1423734.FC83_GL002275"/>
<evidence type="ECO:0008006" key="4">
    <source>
        <dbReference type="Google" id="ProtNLM"/>
    </source>
</evidence>
<feature type="transmembrane region" description="Helical" evidence="1">
    <location>
        <begin position="12"/>
        <end position="37"/>
    </location>
</feature>
<dbReference type="RefSeq" id="WP_035455283.1">
    <property type="nucleotide sequence ID" value="NZ_AZGA01000001.1"/>
</dbReference>
<gene>
    <name evidence="2" type="ORF">FC83_GL002275</name>
</gene>
<dbReference type="PATRIC" id="fig|1423734.3.peg.2299"/>
<keyword evidence="1" id="KW-0472">Membrane</keyword>
<keyword evidence="1" id="KW-0812">Transmembrane</keyword>
<protein>
    <recommendedName>
        <fullName evidence="4">Integral membrane protein</fullName>
    </recommendedName>
</protein>
<name>X0PHD1_9LACO</name>
<dbReference type="AlphaFoldDB" id="X0PHD1"/>
<comment type="caution">
    <text evidence="2">The sequence shown here is derived from an EMBL/GenBank/DDBJ whole genome shotgun (WGS) entry which is preliminary data.</text>
</comment>
<organism evidence="2 3">
    <name type="scientific">Agrilactobacillus composti DSM 18527 = JCM 14202</name>
    <dbReference type="NCBI Taxonomy" id="1423734"/>
    <lineage>
        <taxon>Bacteria</taxon>
        <taxon>Bacillati</taxon>
        <taxon>Bacillota</taxon>
        <taxon>Bacilli</taxon>
        <taxon>Lactobacillales</taxon>
        <taxon>Lactobacillaceae</taxon>
        <taxon>Agrilactobacillus</taxon>
    </lineage>
</organism>
<proteinExistence type="predicted"/>
<reference evidence="2 3" key="1">
    <citation type="journal article" date="2015" name="Genome Announc.">
        <title>Expanding the biotechnology potential of lactobacilli through comparative genomics of 213 strains and associated genera.</title>
        <authorList>
            <person name="Sun Z."/>
            <person name="Harris H.M."/>
            <person name="McCann A."/>
            <person name="Guo C."/>
            <person name="Argimon S."/>
            <person name="Zhang W."/>
            <person name="Yang X."/>
            <person name="Jeffery I.B."/>
            <person name="Cooney J.C."/>
            <person name="Kagawa T.F."/>
            <person name="Liu W."/>
            <person name="Song Y."/>
            <person name="Salvetti E."/>
            <person name="Wrobel A."/>
            <person name="Rasinkangas P."/>
            <person name="Parkhill J."/>
            <person name="Rea M.C."/>
            <person name="O'Sullivan O."/>
            <person name="Ritari J."/>
            <person name="Douillard F.P."/>
            <person name="Paul Ross R."/>
            <person name="Yang R."/>
            <person name="Briner A.E."/>
            <person name="Felis G.E."/>
            <person name="de Vos W.M."/>
            <person name="Barrangou R."/>
            <person name="Klaenhammer T.R."/>
            <person name="Caufield P.W."/>
            <person name="Cui Y."/>
            <person name="Zhang H."/>
            <person name="O'Toole P.W."/>
        </authorList>
    </citation>
    <scope>NUCLEOTIDE SEQUENCE [LARGE SCALE GENOMIC DNA]</scope>
    <source>
        <strain evidence="2 3">DSM 18527</strain>
    </source>
</reference>
<dbReference type="Proteomes" id="UP000051236">
    <property type="component" value="Unassembled WGS sequence"/>
</dbReference>
<evidence type="ECO:0000256" key="1">
    <source>
        <dbReference type="SAM" id="Phobius"/>
    </source>
</evidence>
<feature type="transmembrane region" description="Helical" evidence="1">
    <location>
        <begin position="43"/>
        <end position="69"/>
    </location>
</feature>
<dbReference type="eggNOG" id="ENOG5030ATS">
    <property type="taxonomic scope" value="Bacteria"/>
</dbReference>
<accession>X0PHD1</accession>
<evidence type="ECO:0000313" key="3">
    <source>
        <dbReference type="Proteomes" id="UP000051236"/>
    </source>
</evidence>
<evidence type="ECO:0000313" key="2">
    <source>
        <dbReference type="EMBL" id="KRM36870.1"/>
    </source>
</evidence>
<sequence length="129" mass="15042">MHLSIRKFPALFDILFLIITLFEILAIIVMCLTSQMLDISDFFIIYSNIADKIFWIFILGIGLHIFSYLKSLDNNWLLFGNLFGIFGFLIFWILPQYFFVGVILHWVAIHNLIAHAKLKAQPQMQSKTS</sequence>
<dbReference type="EMBL" id="AZGA01000001">
    <property type="protein sequence ID" value="KRM36870.1"/>
    <property type="molecule type" value="Genomic_DNA"/>
</dbReference>
<keyword evidence="3" id="KW-1185">Reference proteome</keyword>